<dbReference type="AlphaFoldDB" id="A0A835EXC3"/>
<dbReference type="GO" id="GO:0004497">
    <property type="term" value="F:monooxygenase activity"/>
    <property type="evidence" value="ECO:0007669"/>
    <property type="project" value="UniProtKB-KW"/>
</dbReference>
<keyword evidence="4" id="KW-0812">Transmembrane</keyword>
<keyword evidence="4" id="KW-1133">Transmembrane helix</keyword>
<evidence type="ECO:0000259" key="5">
    <source>
        <dbReference type="Pfam" id="PF01494"/>
    </source>
</evidence>
<proteinExistence type="inferred from homology"/>
<dbReference type="Proteomes" id="UP000636709">
    <property type="component" value="Unassembled WGS sequence"/>
</dbReference>
<evidence type="ECO:0000313" key="6">
    <source>
        <dbReference type="EMBL" id="KAF8720388.1"/>
    </source>
</evidence>
<keyword evidence="4" id="KW-0472">Membrane</keyword>
<name>A0A835EXC3_9POAL</name>
<keyword evidence="2" id="KW-0503">Monooxygenase</keyword>
<dbReference type="GO" id="GO:0071949">
    <property type="term" value="F:FAD binding"/>
    <property type="evidence" value="ECO:0007669"/>
    <property type="project" value="InterPro"/>
</dbReference>
<evidence type="ECO:0000256" key="2">
    <source>
        <dbReference type="ARBA" id="ARBA00023033"/>
    </source>
</evidence>
<protein>
    <recommendedName>
        <fullName evidence="5">FAD-binding domain-containing protein</fullName>
    </recommendedName>
</protein>
<sequence>MVCHSVSTLRPALRYLPLVTPSAMTMDTAAEDIVIAGAGLAGLAVALGLHSVTCFTRRRRRNLVAASIRKGVRSLVLESSPFLRASGFAFTTWKNAFRALDALGVGDKIRNQHLQAQTLRVMSLATGEIVREADLTQQGKRRAQEIRCVRRDLLLQALAEELPKGTIRYSSKIVSIEEDGNIKILQLADGSVLIGCDGINSVVAKWLGLAKPSYSGRSAARGFAHYPDGHGLDPTFLQFTGNGFRAGMMPCNENDIYWFFTWTPSDNDKGVDESAAKMKQFVLNKFRGSKNVPEETVAVIDKSEMSDVLAAPLRFRPPLSLITASISKGNVCVAGDALHPMTPDLGQGGCAALEDGVVLARCLGEALAGEDAGENERIEAALREYARIRRWRSVELIATAYTLGIIQQSDNAIISFLRDKFLSGVLAGRLLKMADYDCGTLSN</sequence>
<comment type="similarity">
    <text evidence="3">Belongs to the 3-hydroxybenzoate 6-hydroxylase family.</text>
</comment>
<dbReference type="PANTHER" id="PTHR45934">
    <property type="entry name" value="FAD/NAD(P)-BINDING OXIDOREDUCTASE FAMILY PROTEIN"/>
    <property type="match status" value="1"/>
</dbReference>
<dbReference type="Pfam" id="PF01494">
    <property type="entry name" value="FAD_binding_3"/>
    <property type="match status" value="1"/>
</dbReference>
<gene>
    <name evidence="6" type="ORF">HU200_023891</name>
</gene>
<organism evidence="6 7">
    <name type="scientific">Digitaria exilis</name>
    <dbReference type="NCBI Taxonomy" id="1010633"/>
    <lineage>
        <taxon>Eukaryota</taxon>
        <taxon>Viridiplantae</taxon>
        <taxon>Streptophyta</taxon>
        <taxon>Embryophyta</taxon>
        <taxon>Tracheophyta</taxon>
        <taxon>Spermatophyta</taxon>
        <taxon>Magnoliopsida</taxon>
        <taxon>Liliopsida</taxon>
        <taxon>Poales</taxon>
        <taxon>Poaceae</taxon>
        <taxon>PACMAD clade</taxon>
        <taxon>Panicoideae</taxon>
        <taxon>Panicodae</taxon>
        <taxon>Paniceae</taxon>
        <taxon>Anthephorinae</taxon>
        <taxon>Digitaria</taxon>
    </lineage>
</organism>
<feature type="domain" description="FAD-binding" evidence="5">
    <location>
        <begin position="69"/>
        <end position="371"/>
    </location>
</feature>
<keyword evidence="7" id="KW-1185">Reference proteome</keyword>
<evidence type="ECO:0000256" key="4">
    <source>
        <dbReference type="SAM" id="Phobius"/>
    </source>
</evidence>
<evidence type="ECO:0000256" key="1">
    <source>
        <dbReference type="ARBA" id="ARBA00023002"/>
    </source>
</evidence>
<feature type="transmembrane region" description="Helical" evidence="4">
    <location>
        <begin position="33"/>
        <end position="52"/>
    </location>
</feature>
<dbReference type="PRINTS" id="PR00420">
    <property type="entry name" value="RNGMNOXGNASE"/>
</dbReference>
<keyword evidence="1" id="KW-0560">Oxidoreductase</keyword>
<dbReference type="OrthoDB" id="655030at2759"/>
<dbReference type="InterPro" id="IPR036188">
    <property type="entry name" value="FAD/NAD-bd_sf"/>
</dbReference>
<dbReference type="PANTHER" id="PTHR45934:SF28">
    <property type="entry name" value="OS03G0153100 PROTEIN"/>
    <property type="match status" value="1"/>
</dbReference>
<dbReference type="InterPro" id="IPR044560">
    <property type="entry name" value="MOase"/>
</dbReference>
<dbReference type="SUPFAM" id="SSF51905">
    <property type="entry name" value="FAD/NAD(P)-binding domain"/>
    <property type="match status" value="1"/>
</dbReference>
<evidence type="ECO:0000313" key="7">
    <source>
        <dbReference type="Proteomes" id="UP000636709"/>
    </source>
</evidence>
<dbReference type="EMBL" id="JACEFO010001696">
    <property type="protein sequence ID" value="KAF8720388.1"/>
    <property type="molecule type" value="Genomic_DNA"/>
</dbReference>
<evidence type="ECO:0000256" key="3">
    <source>
        <dbReference type="ARBA" id="ARBA00024018"/>
    </source>
</evidence>
<reference evidence="6" key="1">
    <citation type="submission" date="2020-07" db="EMBL/GenBank/DDBJ databases">
        <title>Genome sequence and genetic diversity analysis of an under-domesticated orphan crop, white fonio (Digitaria exilis).</title>
        <authorList>
            <person name="Bennetzen J.L."/>
            <person name="Chen S."/>
            <person name="Ma X."/>
            <person name="Wang X."/>
            <person name="Yssel A.E.J."/>
            <person name="Chaluvadi S.R."/>
            <person name="Johnson M."/>
            <person name="Gangashetty P."/>
            <person name="Hamidou F."/>
            <person name="Sanogo M.D."/>
            <person name="Zwaenepoel A."/>
            <person name="Wallace J."/>
            <person name="Van De Peer Y."/>
            <person name="Van Deynze A."/>
        </authorList>
    </citation>
    <scope>NUCLEOTIDE SEQUENCE</scope>
    <source>
        <tissue evidence="6">Leaves</tissue>
    </source>
</reference>
<dbReference type="InterPro" id="IPR002938">
    <property type="entry name" value="FAD-bd"/>
</dbReference>
<dbReference type="Gene3D" id="3.50.50.60">
    <property type="entry name" value="FAD/NAD(P)-binding domain"/>
    <property type="match status" value="1"/>
</dbReference>
<accession>A0A835EXC3</accession>
<comment type="caution">
    <text evidence="6">The sequence shown here is derived from an EMBL/GenBank/DDBJ whole genome shotgun (WGS) entry which is preliminary data.</text>
</comment>